<dbReference type="Pfam" id="PF03184">
    <property type="entry name" value="DDE_1"/>
    <property type="match status" value="1"/>
</dbReference>
<comment type="subunit">
    <text evidence="2">Homodimer.</text>
</comment>
<gene>
    <name evidence="10" type="primary">POGK</name>
    <name evidence="10" type="ORF">AWC38_SpisGene10603</name>
</gene>
<dbReference type="EC" id="3.1.3.2" evidence="7"/>
<feature type="domain" description="HTH CENPB-type" evidence="9">
    <location>
        <begin position="1036"/>
        <end position="1104"/>
    </location>
</feature>
<dbReference type="Gene3D" id="1.10.10.60">
    <property type="entry name" value="Homeodomain-like"/>
    <property type="match status" value="1"/>
</dbReference>
<comment type="catalytic activity">
    <reaction evidence="7">
        <text>a phosphate monoester + H2O = an alcohol + phosphate</text>
        <dbReference type="Rhea" id="RHEA:15017"/>
        <dbReference type="ChEBI" id="CHEBI:15377"/>
        <dbReference type="ChEBI" id="CHEBI:30879"/>
        <dbReference type="ChEBI" id="CHEBI:43474"/>
        <dbReference type="ChEBI" id="CHEBI:67140"/>
        <dbReference type="EC" id="3.1.3.2"/>
    </reaction>
</comment>
<keyword evidence="5" id="KW-0238">DNA-binding</keyword>
<dbReference type="InterPro" id="IPR041792">
    <property type="entry name" value="MPP_PAP"/>
</dbReference>
<dbReference type="InterPro" id="IPR006600">
    <property type="entry name" value="HTH_CenpB_DNA-bd_dom"/>
</dbReference>
<keyword evidence="4" id="KW-0732">Signal</keyword>
<evidence type="ECO:0000313" key="11">
    <source>
        <dbReference type="Proteomes" id="UP000225706"/>
    </source>
</evidence>
<dbReference type="Pfam" id="PF14008">
    <property type="entry name" value="Metallophos_C"/>
    <property type="match status" value="1"/>
</dbReference>
<keyword evidence="3" id="KW-0964">Secreted</keyword>
<proteinExistence type="inferred from homology"/>
<dbReference type="OrthoDB" id="5983378at2759"/>
<name>A0A2B4S6W9_STYPI</name>
<dbReference type="Gene3D" id="3.60.21.10">
    <property type="match status" value="2"/>
</dbReference>
<keyword evidence="7" id="KW-0378">Hydrolase</keyword>
<evidence type="ECO:0000256" key="5">
    <source>
        <dbReference type="ARBA" id="ARBA00023125"/>
    </source>
</evidence>
<comment type="caution">
    <text evidence="10">The sequence shown here is derived from an EMBL/GenBank/DDBJ whole genome shotgun (WGS) entry which is preliminary data.</text>
</comment>
<dbReference type="Pfam" id="PF16656">
    <property type="entry name" value="Pur_ac_phosph_N"/>
    <property type="match status" value="2"/>
</dbReference>
<dbReference type="Proteomes" id="UP000225706">
    <property type="component" value="Unassembled WGS sequence"/>
</dbReference>
<dbReference type="SMART" id="SM00674">
    <property type="entry name" value="CENPB"/>
    <property type="match status" value="1"/>
</dbReference>
<dbReference type="EMBL" id="LSMT01000167">
    <property type="protein sequence ID" value="PFX24793.1"/>
    <property type="molecule type" value="Genomic_DNA"/>
</dbReference>
<dbReference type="InterPro" id="IPR009057">
    <property type="entry name" value="Homeodomain-like_sf"/>
</dbReference>
<keyword evidence="11" id="KW-1185">Reference proteome</keyword>
<evidence type="ECO:0000259" key="9">
    <source>
        <dbReference type="PROSITE" id="PS51253"/>
    </source>
</evidence>
<comment type="similarity">
    <text evidence="7">Belongs to the metallophosphoesterase superfamily. Purple acid phosphatase family.</text>
</comment>
<dbReference type="SUPFAM" id="SSF49363">
    <property type="entry name" value="Purple acid phosphatase, N-terminal domain"/>
    <property type="match status" value="2"/>
</dbReference>
<evidence type="ECO:0000313" key="10">
    <source>
        <dbReference type="EMBL" id="PFX24793.1"/>
    </source>
</evidence>
<evidence type="ECO:0000256" key="4">
    <source>
        <dbReference type="ARBA" id="ARBA00022729"/>
    </source>
</evidence>
<evidence type="ECO:0000256" key="8">
    <source>
        <dbReference type="SAM" id="MobiDB-lite"/>
    </source>
</evidence>
<keyword evidence="6" id="KW-0325">Glycoprotein</keyword>
<dbReference type="CDD" id="cd00839">
    <property type="entry name" value="MPP_PAPs"/>
    <property type="match status" value="1"/>
</dbReference>
<dbReference type="SUPFAM" id="SSF56300">
    <property type="entry name" value="Metallo-dependent phosphatases"/>
    <property type="match status" value="2"/>
</dbReference>
<dbReference type="SUPFAM" id="SSF46689">
    <property type="entry name" value="Homeodomain-like"/>
    <property type="match status" value="1"/>
</dbReference>
<organism evidence="10 11">
    <name type="scientific">Stylophora pistillata</name>
    <name type="common">Smooth cauliflower coral</name>
    <dbReference type="NCBI Taxonomy" id="50429"/>
    <lineage>
        <taxon>Eukaryota</taxon>
        <taxon>Metazoa</taxon>
        <taxon>Cnidaria</taxon>
        <taxon>Anthozoa</taxon>
        <taxon>Hexacorallia</taxon>
        <taxon>Scleractinia</taxon>
        <taxon>Astrocoeniina</taxon>
        <taxon>Pocilloporidae</taxon>
        <taxon>Stylophora</taxon>
    </lineage>
</organism>
<dbReference type="InterPro" id="IPR025733">
    <property type="entry name" value="PAPs_C"/>
</dbReference>
<evidence type="ECO:0000256" key="1">
    <source>
        <dbReference type="ARBA" id="ARBA00004613"/>
    </source>
</evidence>
<evidence type="ECO:0000256" key="2">
    <source>
        <dbReference type="ARBA" id="ARBA00011738"/>
    </source>
</evidence>
<dbReference type="GO" id="GO:0046872">
    <property type="term" value="F:metal ion binding"/>
    <property type="evidence" value="ECO:0007669"/>
    <property type="project" value="InterPro"/>
</dbReference>
<sequence length="1389" mass="157170">MSVPFFKMAALRAFAAVWISIFWVTGIDCKHDHPVPTYFGKLHPNGTIVDARNPANKLRFSLPPKPITTQDAGAVLKVSPSSEIENGEEVNVMWSGVTLPNSKDVVALYCPPDTEPNHYLDFINVSSIATYSKGYGEFGVRLWNLRKECIFRYYRIGNYSMLEAESNVVTFEGGAAIPLQGHLALTGNPTEMRVMWVSGLMETSIVKYGTDPSAMVIIVGNVSKTYTAADMCNSPANDVNNFVDPGYIHDVLLKNLTPGTRYYYSYGSMKAYIWEQWHAIIEPYATILPYMVGVGNHEQDHLKGGSKDPSGAPGEGFHPWWVEGYAYGTDSGGECGVPMYYRFHMPDNGNAVWWYSFDYGSIHFMMMSTEHNFTQGSRQYEWMEQDLKNVNRSLTPWVVIAGHRAMYTSQKEEWDYIVSLGMQHAFDSLLYKYKVDLAFWAHYHSYERTCPVYQRQCTPGAPVHIVVGTAGKELDLEEYFPVSWSLYHENDYGYGRLTQANRSALLWEWVENTSGKLPMHSVTSHDFKMAAVRAFAAVWISIFWVTGINCKHDHPVPTYFGKLHPNGTIVDARNPANKLRFSFPPKSITTQDSTADLKVSPSSEIKNGEEVNVMWSGVTSPNKEDVVVLYCPPDAEPERYLDYVNVSTIATYPKGYGEFRVRLWNVRKDCVFRYFRIGNYSLLAVESNLVTFKGGAEMPLQGHLALTGNPTEMRVMWVSGSTELSIVKYGTDPSAMVIMVGNVSKTYTAADMCNAPANDVNIFVDPGFIHDVLLTDLTPGTRYYYSYGSMKMMSPIQHFNTAPPVGSASKFTALVYGDMGISPIPRAYKTADYATEEANNGTAAFVIHNGDISYARGYAYIWEQWHAIIEPYATIIPYMVGIGNHEQDHVKGGSKDPSGAPGEGFHPWWSGGWGHDSFGECGVPMFYRFHMPDNGNAVWWYSFDYGSIHFTMMSTEHNFTQGSRQYEWIEQDLKSVNRSLTPCMAFKIKVIAEAEAVENNSEIAREYGLSESMVRRWRRDQATILSGELKMSAKRATMGRFTPKYPELDQQVMEWFSQQREQGIAVSGLILRLKAKELSDDPAFKASRGWYEKWKRRHSVSMRTKTTLAQRLPADLEENIVCFHRFVIAARRRADYPLSRIYNMDETPMRFELPSNRTLEFSGSRTVPVKSCGAEKRSFTVVLAVAADGAKVPPKVIFKGVRTPRDLVVPHPLRVSFHKKGWMDEQGIREWIRQSLPRAERSLLVWDSFRAHLTDSVKDDLKQRNIDVAVIPGGLTPVVQPLDKCLNKPFKDNVRRKYLAWMTSGPFEFTPAGKKKAPSRNLVLRWIKEAWAEIPEEMVVKSFKTCGISNALDGTEDDVVYSEETPEVDDEYIEENEFDTDSENETDGE</sequence>
<dbReference type="GO" id="GO:0005576">
    <property type="term" value="C:extracellular region"/>
    <property type="evidence" value="ECO:0007669"/>
    <property type="project" value="UniProtKB-SubCell"/>
</dbReference>
<dbReference type="Pfam" id="PF03221">
    <property type="entry name" value="HTH_Tnp_Tc5"/>
    <property type="match status" value="1"/>
</dbReference>
<dbReference type="GO" id="GO:0003677">
    <property type="term" value="F:DNA binding"/>
    <property type="evidence" value="ECO:0007669"/>
    <property type="project" value="UniProtKB-KW"/>
</dbReference>
<dbReference type="Gene3D" id="2.60.40.380">
    <property type="entry name" value="Purple acid phosphatase-like, N-terminal"/>
    <property type="match status" value="1"/>
</dbReference>
<dbReference type="PANTHER" id="PTHR45778:SF7">
    <property type="entry name" value="PURPLE ACID PHOSPHATASE"/>
    <property type="match status" value="1"/>
</dbReference>
<accession>A0A2B4S6W9</accession>
<evidence type="ECO:0000256" key="6">
    <source>
        <dbReference type="ARBA" id="ARBA00023180"/>
    </source>
</evidence>
<dbReference type="Pfam" id="PF00149">
    <property type="entry name" value="Metallophos"/>
    <property type="match status" value="1"/>
</dbReference>
<dbReference type="InterPro" id="IPR015914">
    <property type="entry name" value="PAPs_N"/>
</dbReference>
<dbReference type="InterPro" id="IPR008963">
    <property type="entry name" value="Purple_acid_Pase-like_N"/>
</dbReference>
<evidence type="ECO:0000256" key="3">
    <source>
        <dbReference type="ARBA" id="ARBA00022525"/>
    </source>
</evidence>
<evidence type="ECO:0000256" key="7">
    <source>
        <dbReference type="RuleBase" id="RU361203"/>
    </source>
</evidence>
<feature type="region of interest" description="Disordered" evidence="8">
    <location>
        <begin position="1355"/>
        <end position="1389"/>
    </location>
</feature>
<dbReference type="GO" id="GO:0003993">
    <property type="term" value="F:acid phosphatase activity"/>
    <property type="evidence" value="ECO:0007669"/>
    <property type="project" value="UniProtKB-EC"/>
</dbReference>
<dbReference type="InterPro" id="IPR004843">
    <property type="entry name" value="Calcineurin-like_PHP"/>
</dbReference>
<dbReference type="PANTHER" id="PTHR45778">
    <property type="entry name" value="PURPLE ACID PHOSPHATASE-RELATED"/>
    <property type="match status" value="1"/>
</dbReference>
<reference evidence="11" key="1">
    <citation type="journal article" date="2017" name="bioRxiv">
        <title>Comparative analysis of the genomes of Stylophora pistillata and Acropora digitifera provides evidence for extensive differences between species of corals.</title>
        <authorList>
            <person name="Voolstra C.R."/>
            <person name="Li Y."/>
            <person name="Liew Y.J."/>
            <person name="Baumgarten S."/>
            <person name="Zoccola D."/>
            <person name="Flot J.-F."/>
            <person name="Tambutte S."/>
            <person name="Allemand D."/>
            <person name="Aranda M."/>
        </authorList>
    </citation>
    <scope>NUCLEOTIDE SEQUENCE [LARGE SCALE GENOMIC DNA]</scope>
</reference>
<dbReference type="InterPro" id="IPR029052">
    <property type="entry name" value="Metallo-depent_PP-like"/>
</dbReference>
<protein>
    <recommendedName>
        <fullName evidence="7">Purple acid phosphatase</fullName>
        <ecNumber evidence="7">3.1.3.2</ecNumber>
    </recommendedName>
</protein>
<dbReference type="InterPro" id="IPR004875">
    <property type="entry name" value="DDE_SF_endonuclease_dom"/>
</dbReference>
<dbReference type="PROSITE" id="PS51253">
    <property type="entry name" value="HTH_CENPB"/>
    <property type="match status" value="1"/>
</dbReference>
<comment type="subcellular location">
    <subcellularLocation>
        <location evidence="1">Secreted</location>
    </subcellularLocation>
</comment>